<proteinExistence type="predicted"/>
<dbReference type="AlphaFoldDB" id="A0A8D8WJ40"/>
<name>A0A8D8WJ40_9HEMI</name>
<accession>A0A8D8WJ40</accession>
<evidence type="ECO:0000256" key="1">
    <source>
        <dbReference type="SAM" id="MobiDB-lite"/>
    </source>
</evidence>
<sequence>MSGVTRVILLAPRFAPFGRGPLRKSRSPITIRAAVSRAASRLPGLLSPSDEPSSVKSIHNHFTCRSLSGQPPGSPAHGGTHACDKFPSVNPKKKEKCTRPIIELVNFSLHVCEVVTVV</sequence>
<protein>
    <submittedName>
        <fullName evidence="2">Uncharacterized protein</fullName>
    </submittedName>
</protein>
<reference evidence="2" key="1">
    <citation type="submission" date="2021-05" db="EMBL/GenBank/DDBJ databases">
        <authorList>
            <person name="Alioto T."/>
            <person name="Alioto T."/>
            <person name="Gomez Garrido J."/>
        </authorList>
    </citation>
    <scope>NUCLEOTIDE SEQUENCE</scope>
</reference>
<dbReference type="EMBL" id="HBUF01196083">
    <property type="protein sequence ID" value="CAG6660095.1"/>
    <property type="molecule type" value="Transcribed_RNA"/>
</dbReference>
<evidence type="ECO:0000313" key="2">
    <source>
        <dbReference type="EMBL" id="CAG6660095.1"/>
    </source>
</evidence>
<organism evidence="2">
    <name type="scientific">Cacopsylla melanoneura</name>
    <dbReference type="NCBI Taxonomy" id="428564"/>
    <lineage>
        <taxon>Eukaryota</taxon>
        <taxon>Metazoa</taxon>
        <taxon>Ecdysozoa</taxon>
        <taxon>Arthropoda</taxon>
        <taxon>Hexapoda</taxon>
        <taxon>Insecta</taxon>
        <taxon>Pterygota</taxon>
        <taxon>Neoptera</taxon>
        <taxon>Paraneoptera</taxon>
        <taxon>Hemiptera</taxon>
        <taxon>Sternorrhyncha</taxon>
        <taxon>Psylloidea</taxon>
        <taxon>Psyllidae</taxon>
        <taxon>Psyllinae</taxon>
        <taxon>Cacopsylla</taxon>
    </lineage>
</organism>
<feature type="region of interest" description="Disordered" evidence="1">
    <location>
        <begin position="66"/>
        <end position="92"/>
    </location>
</feature>